<gene>
    <name evidence="1" type="ORF">F7Q93_11055</name>
</gene>
<dbReference type="EMBL" id="VZPE01000004">
    <property type="protein sequence ID" value="KAB0571255.1"/>
    <property type="molecule type" value="Genomic_DNA"/>
</dbReference>
<name>A0A643EZK8_9HYPH</name>
<dbReference type="AlphaFoldDB" id="A0A643EZK8"/>
<accession>A0A643EZK8</accession>
<organism evidence="1">
    <name type="scientific">Brucella pituitosa</name>
    <dbReference type="NCBI Taxonomy" id="571256"/>
    <lineage>
        <taxon>Bacteria</taxon>
        <taxon>Pseudomonadati</taxon>
        <taxon>Pseudomonadota</taxon>
        <taxon>Alphaproteobacteria</taxon>
        <taxon>Hyphomicrobiales</taxon>
        <taxon>Brucellaceae</taxon>
        <taxon>Brucella/Ochrobactrum group</taxon>
        <taxon>Brucella</taxon>
    </lineage>
</organism>
<sequence>MKTFGQPGSITPASFSPDLHPATVIEGLSLLREMGLTRKQMREASGFSERTIRRHLTTSTAQIRLPDGRATIGEVEQ</sequence>
<protein>
    <recommendedName>
        <fullName evidence="2">Helix-turn-helix domain-containing protein</fullName>
    </recommendedName>
</protein>
<comment type="caution">
    <text evidence="1">The sequence shown here is derived from an EMBL/GenBank/DDBJ whole genome shotgun (WGS) entry which is preliminary data.</text>
</comment>
<proteinExistence type="predicted"/>
<evidence type="ECO:0008006" key="2">
    <source>
        <dbReference type="Google" id="ProtNLM"/>
    </source>
</evidence>
<dbReference type="RefSeq" id="WP_128094323.1">
    <property type="nucleotide sequence ID" value="NZ_JBHEEN010000004.1"/>
</dbReference>
<evidence type="ECO:0000313" key="1">
    <source>
        <dbReference type="EMBL" id="KAB0571255.1"/>
    </source>
</evidence>
<reference evidence="1" key="1">
    <citation type="submission" date="2019-09" db="EMBL/GenBank/DDBJ databases">
        <title>Draft genome sequences of 48 bacterial type strains from the CCUG.</title>
        <authorList>
            <person name="Tunovic T."/>
            <person name="Pineiro-Iglesias B."/>
            <person name="Unosson C."/>
            <person name="Inganas E."/>
            <person name="Ohlen M."/>
            <person name="Cardew S."/>
            <person name="Jensie-Markopoulos S."/>
            <person name="Salva-Serra F."/>
            <person name="Jaen-Luchoro D."/>
            <person name="Karlsson R."/>
            <person name="Svensson-Stadler L."/>
            <person name="Chun J."/>
            <person name="Moore E."/>
        </authorList>
    </citation>
    <scope>NUCLEOTIDE SEQUENCE</scope>
    <source>
        <strain evidence="1">CCUG 50899</strain>
    </source>
</reference>